<dbReference type="EMBL" id="BAABCX010000002">
    <property type="protein sequence ID" value="GAA3538858.1"/>
    <property type="molecule type" value="Genomic_DNA"/>
</dbReference>
<reference evidence="2" key="1">
    <citation type="journal article" date="2019" name="Int. J. Syst. Evol. Microbiol.">
        <title>The Global Catalogue of Microorganisms (GCM) 10K type strain sequencing project: providing services to taxonomists for standard genome sequencing and annotation.</title>
        <authorList>
            <consortium name="The Broad Institute Genomics Platform"/>
            <consortium name="The Broad Institute Genome Sequencing Center for Infectious Disease"/>
            <person name="Wu L."/>
            <person name="Ma J."/>
        </authorList>
    </citation>
    <scope>NUCLEOTIDE SEQUENCE [LARGE SCALE GENOMIC DNA]</scope>
    <source>
        <strain evidence="2">JCM 17110</strain>
    </source>
</reference>
<proteinExistence type="predicted"/>
<gene>
    <name evidence="1" type="ORF">GCM10022394_18180</name>
</gene>
<keyword evidence="2" id="KW-1185">Reference proteome</keyword>
<organism evidence="1 2">
    <name type="scientific">Zobellella aerophila</name>
    <dbReference type="NCBI Taxonomy" id="870480"/>
    <lineage>
        <taxon>Bacteria</taxon>
        <taxon>Pseudomonadati</taxon>
        <taxon>Pseudomonadota</taxon>
        <taxon>Gammaproteobacteria</taxon>
        <taxon>Aeromonadales</taxon>
        <taxon>Aeromonadaceae</taxon>
        <taxon>Zobellella</taxon>
    </lineage>
</organism>
<sequence length="113" mass="12920">MNHKPGRYSGMAGAAERPELYLDRMGREGKVMTLAELRELYQQGKLHQARVCHDTLSMGWLVTFYDADGNLYELTDTLGCRVSYESPKAAEEKVHLVADCPTRIDSLYRFFEV</sequence>
<evidence type="ECO:0000313" key="2">
    <source>
        <dbReference type="Proteomes" id="UP001500795"/>
    </source>
</evidence>
<accession>A0ABP6VQ84</accession>
<evidence type="ECO:0000313" key="1">
    <source>
        <dbReference type="EMBL" id="GAA3538858.1"/>
    </source>
</evidence>
<dbReference type="RefSeq" id="WP_344957134.1">
    <property type="nucleotide sequence ID" value="NZ_BAABCX010000002.1"/>
</dbReference>
<comment type="caution">
    <text evidence="1">The sequence shown here is derived from an EMBL/GenBank/DDBJ whole genome shotgun (WGS) entry which is preliminary data.</text>
</comment>
<dbReference type="Proteomes" id="UP001500795">
    <property type="component" value="Unassembled WGS sequence"/>
</dbReference>
<name>A0ABP6VQ84_9GAMM</name>
<protein>
    <submittedName>
        <fullName evidence="1">Uncharacterized protein</fullName>
    </submittedName>
</protein>